<protein>
    <submittedName>
        <fullName evidence="3">Thiol:disulfide interchange protein DsbC</fullName>
    </submittedName>
</protein>
<organism evidence="3 4">
    <name type="scientific">Cardiobacterium hominis</name>
    <dbReference type="NCBI Taxonomy" id="2718"/>
    <lineage>
        <taxon>Bacteria</taxon>
        <taxon>Pseudomonadati</taxon>
        <taxon>Pseudomonadota</taxon>
        <taxon>Gammaproteobacteria</taxon>
        <taxon>Cardiobacteriales</taxon>
        <taxon>Cardiobacteriaceae</taxon>
        <taxon>Cardiobacterium</taxon>
    </lineage>
</organism>
<feature type="chain" id="PRO_5008674832" evidence="2">
    <location>
        <begin position="18"/>
        <end position="379"/>
    </location>
</feature>
<feature type="compositionally biased region" description="Low complexity" evidence="1">
    <location>
        <begin position="302"/>
        <end position="316"/>
    </location>
</feature>
<dbReference type="Gene3D" id="3.40.30.10">
    <property type="entry name" value="Glutaredoxin"/>
    <property type="match status" value="1"/>
</dbReference>
<gene>
    <name evidence="3" type="ORF">CHUV0807_0273</name>
</gene>
<feature type="compositionally biased region" description="Low complexity" evidence="1">
    <location>
        <begin position="351"/>
        <end position="364"/>
    </location>
</feature>
<evidence type="ECO:0000313" key="4">
    <source>
        <dbReference type="Proteomes" id="UP000190837"/>
    </source>
</evidence>
<dbReference type="RefSeq" id="WP_079539072.1">
    <property type="nucleotide sequence ID" value="NZ_CP171111.1"/>
</dbReference>
<evidence type="ECO:0000256" key="2">
    <source>
        <dbReference type="SAM" id="SignalP"/>
    </source>
</evidence>
<accession>A0A1C3H248</accession>
<sequence>MKKLTLLILLASHFATAADFQPAPPPEDVQEALLAALKNGRNTAAMVEYIDAIATVPFSSDIYEISFKGGNNEILYVSKDGGYIFQADIIAVPDALNISRERRDALAAAKGLANTADPAPTAKSADDPPAKPGKKAGDGQFAAPATELALKEIKGDGNRRLWLMTAPDCSMCKTLEEQIGSISDVTLYRYLYTHDDSSTQRAIAITCHHNPNEALRDYLLYGLASEDKPDEACATAAADKLRRIREETGSSADRAELPVLFFPDGEETRVLAADSDELDRWITMHQAAKTDGDKTESKSDDTPAAAPDNATPASDTNDSDPAPTDSAVDVSDSEKTAPLDASQPPQPPASEAPAAPATETPAAPGSDNRPPAVQVLRPQ</sequence>
<dbReference type="EMBL" id="FKLO01000016">
    <property type="protein sequence ID" value="SAM57356.1"/>
    <property type="molecule type" value="Genomic_DNA"/>
</dbReference>
<feature type="compositionally biased region" description="Basic and acidic residues" evidence="1">
    <location>
        <begin position="287"/>
        <end position="301"/>
    </location>
</feature>
<feature type="region of interest" description="Disordered" evidence="1">
    <location>
        <begin position="287"/>
        <end position="379"/>
    </location>
</feature>
<dbReference type="Proteomes" id="UP000190837">
    <property type="component" value="Unassembled WGS sequence"/>
</dbReference>
<proteinExistence type="predicted"/>
<evidence type="ECO:0000256" key="1">
    <source>
        <dbReference type="SAM" id="MobiDB-lite"/>
    </source>
</evidence>
<dbReference type="AlphaFoldDB" id="A0A1C3H248"/>
<dbReference type="InterPro" id="IPR036249">
    <property type="entry name" value="Thioredoxin-like_sf"/>
</dbReference>
<reference evidence="4" key="1">
    <citation type="submission" date="2016-04" db="EMBL/GenBank/DDBJ databases">
        <authorList>
            <person name="Tagini F."/>
        </authorList>
    </citation>
    <scope>NUCLEOTIDE SEQUENCE [LARGE SCALE GENOMIC DNA]</scope>
    <source>
        <strain evidence="4">CHUV0807</strain>
    </source>
</reference>
<feature type="region of interest" description="Disordered" evidence="1">
    <location>
        <begin position="111"/>
        <end position="139"/>
    </location>
</feature>
<name>A0A1C3H248_9GAMM</name>
<keyword evidence="2" id="KW-0732">Signal</keyword>
<feature type="signal peptide" evidence="2">
    <location>
        <begin position="1"/>
        <end position="17"/>
    </location>
</feature>
<dbReference type="SUPFAM" id="SSF52833">
    <property type="entry name" value="Thioredoxin-like"/>
    <property type="match status" value="1"/>
</dbReference>
<evidence type="ECO:0000313" key="3">
    <source>
        <dbReference type="EMBL" id="SAM57356.1"/>
    </source>
</evidence>